<dbReference type="EC" id="2.5.1.145" evidence="7"/>
<dbReference type="InterPro" id="IPR001640">
    <property type="entry name" value="Lgt"/>
</dbReference>
<evidence type="ECO:0000313" key="8">
    <source>
        <dbReference type="EMBL" id="BBF79856.1"/>
    </source>
</evidence>
<feature type="transmembrane region" description="Helical" evidence="7">
    <location>
        <begin position="256"/>
        <end position="276"/>
    </location>
</feature>
<organism evidence="8 9">
    <name type="scientific">Asticcacaulis excentricus</name>
    <dbReference type="NCBI Taxonomy" id="78587"/>
    <lineage>
        <taxon>Bacteria</taxon>
        <taxon>Pseudomonadati</taxon>
        <taxon>Pseudomonadota</taxon>
        <taxon>Alphaproteobacteria</taxon>
        <taxon>Caulobacterales</taxon>
        <taxon>Caulobacteraceae</taxon>
        <taxon>Asticcacaulis</taxon>
    </lineage>
</organism>
<evidence type="ECO:0000256" key="5">
    <source>
        <dbReference type="ARBA" id="ARBA00022989"/>
    </source>
</evidence>
<feature type="transmembrane region" description="Helical" evidence="7">
    <location>
        <begin position="20"/>
        <end position="40"/>
    </location>
</feature>
<dbReference type="PANTHER" id="PTHR30589">
    <property type="entry name" value="PROLIPOPROTEIN DIACYLGLYCERYL TRANSFERASE"/>
    <property type="match status" value="1"/>
</dbReference>
<keyword evidence="8" id="KW-0328">Glycosyltransferase</keyword>
<keyword evidence="8" id="KW-0449">Lipoprotein</keyword>
<comment type="function">
    <text evidence="7">Catalyzes the transfer of the diacylglyceryl group from phosphatidylglycerol to the sulfhydryl group of the N-terminal cysteine of a prolipoprotein, the first step in the formation of mature lipoproteins.</text>
</comment>
<dbReference type="AlphaFoldDB" id="A0A3G9FZS4"/>
<dbReference type="PANTHER" id="PTHR30589:SF0">
    <property type="entry name" value="PHOSPHATIDYLGLYCEROL--PROLIPOPROTEIN DIACYLGLYCERYL TRANSFERASE"/>
    <property type="match status" value="1"/>
</dbReference>
<feature type="binding site" evidence="7">
    <location>
        <position position="144"/>
    </location>
    <ligand>
        <name>a 1,2-diacyl-sn-glycero-3-phospho-(1'-sn-glycerol)</name>
        <dbReference type="ChEBI" id="CHEBI:64716"/>
    </ligand>
</feature>
<proteinExistence type="inferred from homology"/>
<evidence type="ECO:0000256" key="2">
    <source>
        <dbReference type="ARBA" id="ARBA00022475"/>
    </source>
</evidence>
<protein>
    <recommendedName>
        <fullName evidence="7">Phosphatidylglycerol--prolipoprotein diacylglyceryl transferase</fullName>
        <ecNumber evidence="7">2.5.1.145</ecNumber>
    </recommendedName>
</protein>
<feature type="transmembrane region" description="Helical" evidence="7">
    <location>
        <begin position="194"/>
        <end position="212"/>
    </location>
</feature>
<feature type="transmembrane region" description="Helical" evidence="7">
    <location>
        <begin position="61"/>
        <end position="81"/>
    </location>
</feature>
<comment type="similarity">
    <text evidence="1 7">Belongs to the Lgt family.</text>
</comment>
<comment type="pathway">
    <text evidence="7">Protein modification; lipoprotein biosynthesis (diacylglyceryl transfer).</text>
</comment>
<evidence type="ECO:0000256" key="6">
    <source>
        <dbReference type="ARBA" id="ARBA00023136"/>
    </source>
</evidence>
<feature type="transmembrane region" description="Helical" evidence="7">
    <location>
        <begin position="101"/>
        <end position="119"/>
    </location>
</feature>
<keyword evidence="2 7" id="KW-1003">Cell membrane</keyword>
<keyword evidence="6 7" id="KW-0472">Membrane</keyword>
<dbReference type="UniPathway" id="UPA00664"/>
<dbReference type="OrthoDB" id="871140at2"/>
<gene>
    <name evidence="7" type="primary">lgt</name>
    <name evidence="8" type="ORF">EM6_0431</name>
</gene>
<dbReference type="PROSITE" id="PS01311">
    <property type="entry name" value="LGT"/>
    <property type="match status" value="1"/>
</dbReference>
<keyword evidence="5 7" id="KW-1133">Transmembrane helix</keyword>
<dbReference type="EMBL" id="AP018827">
    <property type="protein sequence ID" value="BBF79856.1"/>
    <property type="molecule type" value="Genomic_DNA"/>
</dbReference>
<keyword evidence="4 7" id="KW-0812">Transmembrane</keyword>
<reference evidence="9" key="2">
    <citation type="journal article" date="2017" name="Plant Physiol. Biochem.">
        <title>Differential oxidative and antioxidative response of duckweed Lemna minor toward plant growth promoting/inhibiting bacteria.</title>
        <authorList>
            <person name="Ishizawa H."/>
            <person name="Kuroda M."/>
            <person name="Morikawa M."/>
            <person name="Ike M."/>
        </authorList>
    </citation>
    <scope>NUCLEOTIDE SEQUENCE [LARGE SCALE GENOMIC DNA]</scope>
    <source>
        <strain evidence="9">M6</strain>
    </source>
</reference>
<evidence type="ECO:0000256" key="1">
    <source>
        <dbReference type="ARBA" id="ARBA00007150"/>
    </source>
</evidence>
<evidence type="ECO:0000313" key="9">
    <source>
        <dbReference type="Proteomes" id="UP000278756"/>
    </source>
</evidence>
<dbReference type="GO" id="GO:0042158">
    <property type="term" value="P:lipoprotein biosynthetic process"/>
    <property type="evidence" value="ECO:0007669"/>
    <property type="project" value="UniProtKB-UniRule"/>
</dbReference>
<accession>A0A3G9FZS4</accession>
<dbReference type="NCBIfam" id="TIGR00544">
    <property type="entry name" value="lgt"/>
    <property type="match status" value="1"/>
</dbReference>
<dbReference type="Pfam" id="PF01790">
    <property type="entry name" value="LGT"/>
    <property type="match status" value="1"/>
</dbReference>
<name>A0A3G9FZS4_9CAUL</name>
<evidence type="ECO:0000256" key="7">
    <source>
        <dbReference type="HAMAP-Rule" id="MF_01147"/>
    </source>
</evidence>
<comment type="subcellular location">
    <subcellularLocation>
        <location evidence="7">Cell membrane</location>
        <topology evidence="7">Multi-pass membrane protein</topology>
    </subcellularLocation>
</comment>
<dbReference type="GO" id="GO:0008961">
    <property type="term" value="F:phosphatidylglycerol-prolipoprotein diacylglyceryl transferase activity"/>
    <property type="evidence" value="ECO:0007669"/>
    <property type="project" value="UniProtKB-UniRule"/>
</dbReference>
<comment type="catalytic activity">
    <reaction evidence="7">
        <text>L-cysteinyl-[prolipoprotein] + a 1,2-diacyl-sn-glycero-3-phospho-(1'-sn-glycerol) = an S-1,2-diacyl-sn-glyceryl-L-cysteinyl-[prolipoprotein] + sn-glycerol 1-phosphate + H(+)</text>
        <dbReference type="Rhea" id="RHEA:56712"/>
        <dbReference type="Rhea" id="RHEA-COMP:14679"/>
        <dbReference type="Rhea" id="RHEA-COMP:14680"/>
        <dbReference type="ChEBI" id="CHEBI:15378"/>
        <dbReference type="ChEBI" id="CHEBI:29950"/>
        <dbReference type="ChEBI" id="CHEBI:57685"/>
        <dbReference type="ChEBI" id="CHEBI:64716"/>
        <dbReference type="ChEBI" id="CHEBI:140658"/>
        <dbReference type="EC" id="2.5.1.145"/>
    </reaction>
</comment>
<dbReference type="HAMAP" id="MF_01147">
    <property type="entry name" value="Lgt"/>
    <property type="match status" value="1"/>
</dbReference>
<evidence type="ECO:0000256" key="4">
    <source>
        <dbReference type="ARBA" id="ARBA00022692"/>
    </source>
</evidence>
<keyword evidence="3 7" id="KW-0808">Transferase</keyword>
<dbReference type="GO" id="GO:0005886">
    <property type="term" value="C:plasma membrane"/>
    <property type="evidence" value="ECO:0007669"/>
    <property type="project" value="UniProtKB-SubCell"/>
</dbReference>
<dbReference type="Proteomes" id="UP000278756">
    <property type="component" value="Chromosome 1"/>
</dbReference>
<sequence length="298" mass="33187">MTLPDIDPVLLHIGPLALRWYALAYVAGIALGWWYLTRLIRKESLWAPYPAPLSRENLEDLIIWMALGIILGGRIGYVLFYDLAPILKNPLQFFKVWEGGMSFHGGFIGVCIAGVLYSRRHRINPWTLGDLLACAAPIGLFFGRIANFINGELWGRTTDAPWGMVFCNRYTPVDIYGRCVAGYLPRHPSQLYEAVLEGIVLFVVGYLLVHVWRKLRQPGLIMGVFVAGYGLARVLVEFVREPDAQMLPFFKHVITMGQTLSLLMIIGGGIAIWLALRGKTLPAGFTATNETKAPDGLA</sequence>
<feature type="transmembrane region" description="Helical" evidence="7">
    <location>
        <begin position="219"/>
        <end position="236"/>
    </location>
</feature>
<evidence type="ECO:0000256" key="3">
    <source>
        <dbReference type="ARBA" id="ARBA00022679"/>
    </source>
</evidence>
<dbReference type="RefSeq" id="WP_126419952.1">
    <property type="nucleotide sequence ID" value="NZ_AP018827.1"/>
</dbReference>
<reference evidence="9" key="1">
    <citation type="journal article" date="2017" name="Biotechnol. Biofuels">
        <title>Evaluation of environmental bacterial communities as a factor affecting the growth of duckweed Lemna minor.</title>
        <authorList>
            <person name="Ishizawa H."/>
            <person name="Kuroda M."/>
            <person name="Morikawa M."/>
            <person name="Ike M."/>
        </authorList>
    </citation>
    <scope>NUCLEOTIDE SEQUENCE [LARGE SCALE GENOMIC DNA]</scope>
    <source>
        <strain evidence="9">M6</strain>
    </source>
</reference>
<feature type="transmembrane region" description="Helical" evidence="7">
    <location>
        <begin position="131"/>
        <end position="149"/>
    </location>
</feature>